<evidence type="ECO:0000313" key="3">
    <source>
        <dbReference type="Proteomes" id="UP001159387"/>
    </source>
</evidence>
<dbReference type="Proteomes" id="UP001159387">
    <property type="component" value="Unassembled WGS sequence"/>
</dbReference>
<accession>A0AA43GQ44</accession>
<evidence type="ECO:0000313" key="2">
    <source>
        <dbReference type="EMBL" id="MDH6058998.1"/>
    </source>
</evidence>
<evidence type="ECO:0008006" key="4">
    <source>
        <dbReference type="Google" id="ProtNLM"/>
    </source>
</evidence>
<sequence>MVLRSFNTWLIPLVLTTVSFCSNAAKAAAQTVYPFSAEYNTTITIEPISDNVSQVFESAISDDAPYDLGLYEGLTYSLLDEQGNLTFNINPEVFGVQGYPLGYISFGSGANKIFGDAEATAAVDFENLTGQGSGVLNITGGTGMFKNATGTLNFVQQDTVNLGETIVLTGVALVDGSIQVPQSVPESTHITPIVTLGLTGAGFLFRRRYRRFI</sequence>
<reference evidence="2 3" key="1">
    <citation type="journal article" date="2023" name="J. Phycol.">
        <title>Chrysosporum ovalisporum is synonymous with the true-branching cyanobacterium Umezakia natans (Nostocales/Aphanizomenonaceae).</title>
        <authorList>
            <person name="McGregor G.B."/>
            <person name="Sendall B.C."/>
            <person name="Niiyama Y."/>
            <person name="Tuji A."/>
            <person name="Willis A."/>
        </authorList>
    </citation>
    <scope>NUCLEOTIDE SEQUENCE [LARGE SCALE GENOMIC DNA]</scope>
    <source>
        <strain evidence="2 3">ANA360D</strain>
    </source>
</reference>
<comment type="caution">
    <text evidence="2">The sequence shown here is derived from an EMBL/GenBank/DDBJ whole genome shotgun (WGS) entry which is preliminary data.</text>
</comment>
<keyword evidence="3" id="KW-1185">Reference proteome</keyword>
<proteinExistence type="predicted"/>
<feature type="chain" id="PRO_5041379446" description="PEP-CTERM protein-sorting domain-containing protein" evidence="1">
    <location>
        <begin position="28"/>
        <end position="213"/>
    </location>
</feature>
<dbReference type="AlphaFoldDB" id="A0AA43GQ44"/>
<name>A0AA43GQ44_9CYAN</name>
<evidence type="ECO:0000256" key="1">
    <source>
        <dbReference type="SAM" id="SignalP"/>
    </source>
</evidence>
<feature type="signal peptide" evidence="1">
    <location>
        <begin position="1"/>
        <end position="27"/>
    </location>
</feature>
<dbReference type="EMBL" id="JANQDH010000008">
    <property type="protein sequence ID" value="MDH6058998.1"/>
    <property type="molecule type" value="Genomic_DNA"/>
</dbReference>
<gene>
    <name evidence="2" type="ORF">NWP17_00820</name>
</gene>
<protein>
    <recommendedName>
        <fullName evidence="4">PEP-CTERM protein-sorting domain-containing protein</fullName>
    </recommendedName>
</protein>
<dbReference type="RefSeq" id="WP_280653018.1">
    <property type="nucleotide sequence ID" value="NZ_JANQDH010000008.1"/>
</dbReference>
<keyword evidence="1" id="KW-0732">Signal</keyword>
<organism evidence="2 3">
    <name type="scientific">Chrysosporum bergii ANA360D</name>
    <dbReference type="NCBI Taxonomy" id="617107"/>
    <lineage>
        <taxon>Bacteria</taxon>
        <taxon>Bacillati</taxon>
        <taxon>Cyanobacteriota</taxon>
        <taxon>Cyanophyceae</taxon>
        <taxon>Nostocales</taxon>
        <taxon>Nodulariaceae</taxon>
        <taxon>Chrysosporum</taxon>
    </lineage>
</organism>